<evidence type="ECO:0000313" key="2">
    <source>
        <dbReference type="EMBL" id="GAG48319.1"/>
    </source>
</evidence>
<reference evidence="2" key="1">
    <citation type="journal article" date="2014" name="Front. Microbiol.">
        <title>High frequency of phylogenetically diverse reductive dehalogenase-homologous genes in deep subseafloor sedimentary metagenomes.</title>
        <authorList>
            <person name="Kawai M."/>
            <person name="Futagami T."/>
            <person name="Toyoda A."/>
            <person name="Takaki Y."/>
            <person name="Nishi S."/>
            <person name="Hori S."/>
            <person name="Arai W."/>
            <person name="Tsubouchi T."/>
            <person name="Morono Y."/>
            <person name="Uchiyama I."/>
            <person name="Ito T."/>
            <person name="Fujiyama A."/>
            <person name="Inagaki F."/>
            <person name="Takami H."/>
        </authorList>
    </citation>
    <scope>NUCLEOTIDE SEQUENCE</scope>
    <source>
        <strain evidence="2">Expedition CK06-06</strain>
    </source>
</reference>
<dbReference type="EMBL" id="BARS01050422">
    <property type="protein sequence ID" value="GAG48319.1"/>
    <property type="molecule type" value="Genomic_DNA"/>
</dbReference>
<proteinExistence type="predicted"/>
<organism evidence="2">
    <name type="scientific">marine sediment metagenome</name>
    <dbReference type="NCBI Taxonomy" id="412755"/>
    <lineage>
        <taxon>unclassified sequences</taxon>
        <taxon>metagenomes</taxon>
        <taxon>ecological metagenomes</taxon>
    </lineage>
</organism>
<dbReference type="AlphaFoldDB" id="X0XY15"/>
<feature type="region of interest" description="Disordered" evidence="1">
    <location>
        <begin position="25"/>
        <end position="45"/>
    </location>
</feature>
<name>X0XY15_9ZZZZ</name>
<protein>
    <submittedName>
        <fullName evidence="2">Uncharacterized protein</fullName>
    </submittedName>
</protein>
<feature type="compositionally biased region" description="Basic residues" evidence="1">
    <location>
        <begin position="36"/>
        <end position="45"/>
    </location>
</feature>
<evidence type="ECO:0000256" key="1">
    <source>
        <dbReference type="SAM" id="MobiDB-lite"/>
    </source>
</evidence>
<accession>X0XY15</accession>
<comment type="caution">
    <text evidence="2">The sequence shown here is derived from an EMBL/GenBank/DDBJ whole genome shotgun (WGS) entry which is preliminary data.</text>
</comment>
<sequence length="45" mass="5257">MPRRFAPRNDRKAFVLKAFRPSSGISQKRTESAFKRTQKFKKSGN</sequence>
<gene>
    <name evidence="2" type="ORF">S01H1_75275</name>
</gene>